<comment type="caution">
    <text evidence="2">The sequence shown here is derived from an EMBL/GenBank/DDBJ whole genome shotgun (WGS) entry which is preliminary data.</text>
</comment>
<feature type="region of interest" description="Disordered" evidence="1">
    <location>
        <begin position="1"/>
        <end position="40"/>
    </location>
</feature>
<evidence type="ECO:0000256" key="1">
    <source>
        <dbReference type="SAM" id="MobiDB-lite"/>
    </source>
</evidence>
<dbReference type="EMBL" id="BDIP01005947">
    <property type="protein sequence ID" value="GIQ90245.1"/>
    <property type="molecule type" value="Genomic_DNA"/>
</dbReference>
<organism evidence="2 3">
    <name type="scientific">Kipferlia bialata</name>
    <dbReference type="NCBI Taxonomy" id="797122"/>
    <lineage>
        <taxon>Eukaryota</taxon>
        <taxon>Metamonada</taxon>
        <taxon>Carpediemonas-like organisms</taxon>
        <taxon>Kipferlia</taxon>
    </lineage>
</organism>
<reference evidence="2 3" key="1">
    <citation type="journal article" date="2018" name="PLoS ONE">
        <title>The draft genome of Kipferlia bialata reveals reductive genome evolution in fornicate parasites.</title>
        <authorList>
            <person name="Tanifuji G."/>
            <person name="Takabayashi S."/>
            <person name="Kume K."/>
            <person name="Takagi M."/>
            <person name="Nakayama T."/>
            <person name="Kamikawa R."/>
            <person name="Inagaki Y."/>
            <person name="Hashimoto T."/>
        </authorList>
    </citation>
    <scope>NUCLEOTIDE SEQUENCE [LARGE SCALE GENOMIC DNA]</scope>
    <source>
        <strain evidence="2">NY0173</strain>
    </source>
</reference>
<proteinExistence type="predicted"/>
<keyword evidence="3" id="KW-1185">Reference proteome</keyword>
<protein>
    <submittedName>
        <fullName evidence="2">Uncharacterized protein</fullName>
    </submittedName>
</protein>
<feature type="non-terminal residue" evidence="2">
    <location>
        <position position="40"/>
    </location>
</feature>
<gene>
    <name evidence="2" type="ORF">KIPB_012968</name>
</gene>
<sequence length="40" mass="4571">MDSVDPIDREEVRQSESGREREVDPYAGYRVLSEGEATNQ</sequence>
<evidence type="ECO:0000313" key="3">
    <source>
        <dbReference type="Proteomes" id="UP000265618"/>
    </source>
</evidence>
<accession>A0A9K3D8A7</accession>
<dbReference type="AlphaFoldDB" id="A0A9K3D8A7"/>
<feature type="compositionally biased region" description="Basic and acidic residues" evidence="1">
    <location>
        <begin position="1"/>
        <end position="24"/>
    </location>
</feature>
<dbReference type="Proteomes" id="UP000265618">
    <property type="component" value="Unassembled WGS sequence"/>
</dbReference>
<evidence type="ECO:0000313" key="2">
    <source>
        <dbReference type="EMBL" id="GIQ90245.1"/>
    </source>
</evidence>
<name>A0A9K3D8A7_9EUKA</name>